<dbReference type="AlphaFoldDB" id="A0A4R2FHA0"/>
<protein>
    <submittedName>
        <fullName evidence="1">Uncharacterized protein</fullName>
    </submittedName>
</protein>
<gene>
    <name evidence="1" type="ORF">EDC91_10561</name>
</gene>
<comment type="caution">
    <text evidence="1">The sequence shown here is derived from an EMBL/GenBank/DDBJ whole genome shotgun (WGS) entry which is preliminary data.</text>
</comment>
<accession>A0A4R2FHA0</accession>
<keyword evidence="2" id="KW-1185">Reference proteome</keyword>
<organism evidence="1 2">
    <name type="scientific">Shewanella fodinae</name>
    <dbReference type="NCBI Taxonomy" id="552357"/>
    <lineage>
        <taxon>Bacteria</taxon>
        <taxon>Pseudomonadati</taxon>
        <taxon>Pseudomonadota</taxon>
        <taxon>Gammaproteobacteria</taxon>
        <taxon>Alteromonadales</taxon>
        <taxon>Shewanellaceae</taxon>
        <taxon>Shewanella</taxon>
    </lineage>
</organism>
<dbReference type="EMBL" id="SLWF01000005">
    <property type="protein sequence ID" value="TCN87059.1"/>
    <property type="molecule type" value="Genomic_DNA"/>
</dbReference>
<proteinExistence type="predicted"/>
<dbReference type="RefSeq" id="WP_133038231.1">
    <property type="nucleotide sequence ID" value="NZ_SLWF01000005.1"/>
</dbReference>
<name>A0A4R2FHA0_9GAMM</name>
<sequence length="194" mass="22454">MDHKQVAVGGDFNRIFDHKDYLAMISIPDEATCILRGHLILEEVLNLWSSKVTNTEDLYAGIFVSFKTKLVVSKNLGLSEELFTVLDKVNDIRNRFSHRKGYQLEKSQIEVLKNRVDDVVESAKVQKCETFHVFVNGKDQNGNLKELIYTWEDSDNRVKFVLVFVILMLKITHWIQSEFNSRGIHYTIISTENS</sequence>
<dbReference type="OrthoDB" id="6717824at2"/>
<evidence type="ECO:0000313" key="2">
    <source>
        <dbReference type="Proteomes" id="UP000294832"/>
    </source>
</evidence>
<evidence type="ECO:0000313" key="1">
    <source>
        <dbReference type="EMBL" id="TCN87059.1"/>
    </source>
</evidence>
<reference evidence="1 2" key="1">
    <citation type="submission" date="2019-03" db="EMBL/GenBank/DDBJ databases">
        <title>Freshwater and sediment microbial communities from various areas in North America, analyzing microbe dynamics in response to fracking.</title>
        <authorList>
            <person name="Lamendella R."/>
        </authorList>
    </citation>
    <scope>NUCLEOTIDE SEQUENCE [LARGE SCALE GENOMIC DNA]</scope>
    <source>
        <strain evidence="1 2">74A</strain>
    </source>
</reference>
<dbReference type="Proteomes" id="UP000294832">
    <property type="component" value="Unassembled WGS sequence"/>
</dbReference>